<dbReference type="Proteomes" id="UP000282028">
    <property type="component" value="Unassembled WGS sequence"/>
</dbReference>
<sequence>MLFTLFAWIGAIVAVLFLGLIGFFLYGYWFHMSQLPKATFRELDHKPRPSEWREDEVTFTWIGHSTILLHLYGVKIITDPVLSEGLGVRVPGLGRIGPKRFTPPALTREEIGNIDLILLSHAHMDHIDLPTLRQLADPKTYVITAKNTSRLIKRMKFGNIEEMEPGHRVQTSQGLTITAIPVRHWGNRYPWNTNYGYQGYLIEKNGVSILYPGDTAYLSMRDLPQKHGSIDLVFMPIGAYKPDSYQQAHCTPEQAWQMFLESGGRWMVPIHWDTFVLSREPVEEPIQRLLAAADTQQGRILTKEIGDTVILPLVE</sequence>
<gene>
    <name evidence="6" type="ORF">EDM52_19315</name>
</gene>
<feature type="transmembrane region" description="Helical" evidence="4">
    <location>
        <begin position="6"/>
        <end position="29"/>
    </location>
</feature>
<keyword evidence="4" id="KW-1133">Transmembrane helix</keyword>
<dbReference type="InterPro" id="IPR024884">
    <property type="entry name" value="NAPE-PLD"/>
</dbReference>
<dbReference type="PIRSF" id="PIRSF038896">
    <property type="entry name" value="NAPE-PLD"/>
    <property type="match status" value="1"/>
</dbReference>
<keyword evidence="4" id="KW-0812">Transmembrane</keyword>
<name>A0A3M8C3A8_9BACL</name>
<evidence type="ECO:0000313" key="6">
    <source>
        <dbReference type="EMBL" id="RNB69405.1"/>
    </source>
</evidence>
<comment type="caution">
    <text evidence="6">The sequence shown here is derived from an EMBL/GenBank/DDBJ whole genome shotgun (WGS) entry which is preliminary data.</text>
</comment>
<dbReference type="RefSeq" id="WP_122910580.1">
    <property type="nucleotide sequence ID" value="NZ_CBCSBE010000025.1"/>
</dbReference>
<evidence type="ECO:0000259" key="5">
    <source>
        <dbReference type="Pfam" id="PF12706"/>
    </source>
</evidence>
<evidence type="ECO:0000256" key="1">
    <source>
        <dbReference type="ARBA" id="ARBA00034221"/>
    </source>
</evidence>
<dbReference type="PANTHER" id="PTHR15032:SF36">
    <property type="entry name" value="METALLO-BETA-LACTAMASE DOMAIN-CONTAINING PROTEIN"/>
    <property type="match status" value="1"/>
</dbReference>
<dbReference type="GO" id="GO:0070290">
    <property type="term" value="F:N-acylphosphatidylethanolamine-specific phospholipase D activity"/>
    <property type="evidence" value="ECO:0007669"/>
    <property type="project" value="InterPro"/>
</dbReference>
<comment type="catalytic activity">
    <reaction evidence="3">
        <text>3',5'-cyclic UMP + H2O = UMP + H(+)</text>
        <dbReference type="Rhea" id="RHEA:70575"/>
        <dbReference type="ChEBI" id="CHEBI:15377"/>
        <dbReference type="ChEBI" id="CHEBI:15378"/>
        <dbReference type="ChEBI" id="CHEBI:57865"/>
        <dbReference type="ChEBI" id="CHEBI:184387"/>
    </reaction>
    <physiologicalReaction direction="left-to-right" evidence="3">
        <dbReference type="Rhea" id="RHEA:70576"/>
    </physiologicalReaction>
</comment>
<keyword evidence="4" id="KW-0472">Membrane</keyword>
<dbReference type="AlphaFoldDB" id="A0A3M8C3A8"/>
<evidence type="ECO:0000256" key="3">
    <source>
        <dbReference type="ARBA" id="ARBA00048505"/>
    </source>
</evidence>
<accession>A0A3M8C3A8</accession>
<evidence type="ECO:0000256" key="4">
    <source>
        <dbReference type="SAM" id="Phobius"/>
    </source>
</evidence>
<proteinExistence type="predicted"/>
<dbReference type="OrthoDB" id="9805728at2"/>
<dbReference type="InterPro" id="IPR036866">
    <property type="entry name" value="RibonucZ/Hydroxyglut_hydro"/>
</dbReference>
<dbReference type="SUPFAM" id="SSF56281">
    <property type="entry name" value="Metallo-hydrolase/oxidoreductase"/>
    <property type="match status" value="1"/>
</dbReference>
<dbReference type="InterPro" id="IPR001279">
    <property type="entry name" value="Metallo-B-lactamas"/>
</dbReference>
<protein>
    <submittedName>
        <fullName evidence="6">MBL fold metallo-hydrolase</fullName>
    </submittedName>
</protein>
<feature type="domain" description="Metallo-beta-lactamase" evidence="5">
    <location>
        <begin position="76"/>
        <end position="272"/>
    </location>
</feature>
<dbReference type="GO" id="GO:0005737">
    <property type="term" value="C:cytoplasm"/>
    <property type="evidence" value="ECO:0007669"/>
    <property type="project" value="TreeGrafter"/>
</dbReference>
<evidence type="ECO:0000256" key="2">
    <source>
        <dbReference type="ARBA" id="ARBA00034301"/>
    </source>
</evidence>
<comment type="function">
    <text evidence="2">Counteracts the endogenous Pycsar antiviral defense system. Phosphodiesterase that enables metal-dependent hydrolysis of host cyclic nucleotide Pycsar defense signals such as cCMP and cUMP.</text>
</comment>
<organism evidence="6 7">
    <name type="scientific">Brevibacillus invocatus</name>
    <dbReference type="NCBI Taxonomy" id="173959"/>
    <lineage>
        <taxon>Bacteria</taxon>
        <taxon>Bacillati</taxon>
        <taxon>Bacillota</taxon>
        <taxon>Bacilli</taxon>
        <taxon>Bacillales</taxon>
        <taxon>Paenibacillaceae</taxon>
        <taxon>Brevibacillus</taxon>
    </lineage>
</organism>
<dbReference type="EMBL" id="RHHR01000039">
    <property type="protein sequence ID" value="RNB69405.1"/>
    <property type="molecule type" value="Genomic_DNA"/>
</dbReference>
<evidence type="ECO:0000313" key="7">
    <source>
        <dbReference type="Proteomes" id="UP000282028"/>
    </source>
</evidence>
<dbReference type="PANTHER" id="PTHR15032">
    <property type="entry name" value="N-ACYL-PHOSPHATIDYLETHANOLAMINE-HYDROLYZING PHOSPHOLIPASE D"/>
    <property type="match status" value="1"/>
</dbReference>
<dbReference type="Gene3D" id="3.60.15.10">
    <property type="entry name" value="Ribonuclease Z/Hydroxyacylglutathione hydrolase-like"/>
    <property type="match status" value="1"/>
</dbReference>
<dbReference type="GO" id="GO:0008270">
    <property type="term" value="F:zinc ion binding"/>
    <property type="evidence" value="ECO:0007669"/>
    <property type="project" value="InterPro"/>
</dbReference>
<comment type="catalytic activity">
    <reaction evidence="1">
        <text>3',5'-cyclic CMP + H2O = CMP + H(+)</text>
        <dbReference type="Rhea" id="RHEA:72675"/>
        <dbReference type="ChEBI" id="CHEBI:15377"/>
        <dbReference type="ChEBI" id="CHEBI:15378"/>
        <dbReference type="ChEBI" id="CHEBI:58003"/>
        <dbReference type="ChEBI" id="CHEBI:60377"/>
    </reaction>
    <physiologicalReaction direction="left-to-right" evidence="1">
        <dbReference type="Rhea" id="RHEA:72676"/>
    </physiologicalReaction>
</comment>
<keyword evidence="6" id="KW-0378">Hydrolase</keyword>
<dbReference type="Pfam" id="PF12706">
    <property type="entry name" value="Lactamase_B_2"/>
    <property type="match status" value="1"/>
</dbReference>
<reference evidence="6 7" key="1">
    <citation type="submission" date="2018-10" db="EMBL/GenBank/DDBJ databases">
        <title>Phylogenomics of Brevibacillus.</title>
        <authorList>
            <person name="Dunlap C."/>
        </authorList>
    </citation>
    <scope>NUCLEOTIDE SEQUENCE [LARGE SCALE GENOMIC DNA]</scope>
    <source>
        <strain evidence="6 7">JCM 12215</strain>
    </source>
</reference>
<keyword evidence="7" id="KW-1185">Reference proteome</keyword>